<comment type="caution">
    <text evidence="5">The sequence shown here is derived from an EMBL/GenBank/DDBJ whole genome shotgun (WGS) entry which is preliminary data.</text>
</comment>
<evidence type="ECO:0000313" key="6">
    <source>
        <dbReference type="Proteomes" id="UP000245469"/>
    </source>
</evidence>
<gene>
    <name evidence="5" type="ORF">BXY45_10486</name>
</gene>
<dbReference type="AlphaFoldDB" id="A0A316AE64"/>
<dbReference type="PANTHER" id="PTHR43792:SF8">
    <property type="entry name" value="[RIBOSOMAL PROTEIN US5]-ALANINE N-ACETYLTRANSFERASE"/>
    <property type="match status" value="1"/>
</dbReference>
<dbReference type="GO" id="GO:0005737">
    <property type="term" value="C:cytoplasm"/>
    <property type="evidence" value="ECO:0007669"/>
    <property type="project" value="TreeGrafter"/>
</dbReference>
<feature type="domain" description="N-acetyltransferase" evidence="4">
    <location>
        <begin position="27"/>
        <end position="190"/>
    </location>
</feature>
<evidence type="ECO:0000313" key="5">
    <source>
        <dbReference type="EMBL" id="PWJ55164.1"/>
    </source>
</evidence>
<dbReference type="Pfam" id="PF13302">
    <property type="entry name" value="Acetyltransf_3"/>
    <property type="match status" value="1"/>
</dbReference>
<accession>A0A316AE64</accession>
<dbReference type="PROSITE" id="PS51186">
    <property type="entry name" value="GNAT"/>
    <property type="match status" value="1"/>
</dbReference>
<keyword evidence="1 5" id="KW-0808">Transferase</keyword>
<sequence>MTTPAQPLREPVVSTAGWPVVLEDGDVVLRPLRLRDSGAWRSVRAANLQWLRPWEATDPSGAAPVRTFAGLVWELSRQGRLGTAMPFALEVEGSFAGQVTVGGITWGAMRSAHVGYWIDGRLAGRGIVPRAVALVVDHCLRIGLHRLEVNIRPENAASLRVVEKLGLRDEGLREKYLHIDGAWRDHRTFAVTREELPQGLLARYRATHP</sequence>
<dbReference type="InterPro" id="IPR016181">
    <property type="entry name" value="Acyl_CoA_acyltransferase"/>
</dbReference>
<organism evidence="5 6">
    <name type="scientific">Quadrisphaera granulorum</name>
    <dbReference type="NCBI Taxonomy" id="317664"/>
    <lineage>
        <taxon>Bacteria</taxon>
        <taxon>Bacillati</taxon>
        <taxon>Actinomycetota</taxon>
        <taxon>Actinomycetes</taxon>
        <taxon>Kineosporiales</taxon>
        <taxon>Kineosporiaceae</taxon>
        <taxon>Quadrisphaera</taxon>
    </lineage>
</organism>
<dbReference type="InterPro" id="IPR000182">
    <property type="entry name" value="GNAT_dom"/>
</dbReference>
<dbReference type="InterPro" id="IPR051531">
    <property type="entry name" value="N-acetyltransferase"/>
</dbReference>
<dbReference type="Proteomes" id="UP000245469">
    <property type="component" value="Unassembled WGS sequence"/>
</dbReference>
<evidence type="ECO:0000259" key="4">
    <source>
        <dbReference type="PROSITE" id="PS51186"/>
    </source>
</evidence>
<dbReference type="GO" id="GO:0008999">
    <property type="term" value="F:protein-N-terminal-alanine acetyltransferase activity"/>
    <property type="evidence" value="ECO:0007669"/>
    <property type="project" value="TreeGrafter"/>
</dbReference>
<keyword evidence="2" id="KW-0012">Acyltransferase</keyword>
<protein>
    <submittedName>
        <fullName evidence="5">Ribosomal-protein-alanine N-acetyltransferase</fullName>
    </submittedName>
</protein>
<dbReference type="EMBL" id="QGDQ01000004">
    <property type="protein sequence ID" value="PWJ55164.1"/>
    <property type="molecule type" value="Genomic_DNA"/>
</dbReference>
<dbReference type="PANTHER" id="PTHR43792">
    <property type="entry name" value="GNAT FAMILY, PUTATIVE (AFU_ORTHOLOGUE AFUA_3G00765)-RELATED-RELATED"/>
    <property type="match status" value="1"/>
</dbReference>
<proteinExistence type="inferred from homology"/>
<name>A0A316AE64_9ACTN</name>
<dbReference type="Gene3D" id="3.40.630.30">
    <property type="match status" value="1"/>
</dbReference>
<evidence type="ECO:0000256" key="1">
    <source>
        <dbReference type="ARBA" id="ARBA00022679"/>
    </source>
</evidence>
<dbReference type="SUPFAM" id="SSF55729">
    <property type="entry name" value="Acyl-CoA N-acyltransferases (Nat)"/>
    <property type="match status" value="1"/>
</dbReference>
<comment type="similarity">
    <text evidence="3">Belongs to the acetyltransferase family. RimJ subfamily.</text>
</comment>
<evidence type="ECO:0000256" key="3">
    <source>
        <dbReference type="ARBA" id="ARBA00038502"/>
    </source>
</evidence>
<evidence type="ECO:0000256" key="2">
    <source>
        <dbReference type="ARBA" id="ARBA00023315"/>
    </source>
</evidence>
<keyword evidence="6" id="KW-1185">Reference proteome</keyword>
<reference evidence="5 6" key="1">
    <citation type="submission" date="2018-03" db="EMBL/GenBank/DDBJ databases">
        <title>Genomic Encyclopedia of Archaeal and Bacterial Type Strains, Phase II (KMG-II): from individual species to whole genera.</title>
        <authorList>
            <person name="Goeker M."/>
        </authorList>
    </citation>
    <scope>NUCLEOTIDE SEQUENCE [LARGE SCALE GENOMIC DNA]</scope>
    <source>
        <strain evidence="5 6">DSM 44889</strain>
    </source>
</reference>